<evidence type="ECO:0000313" key="6">
    <source>
        <dbReference type="EMBL" id="SVA06878.1"/>
    </source>
</evidence>
<dbReference type="GO" id="GO:0005506">
    <property type="term" value="F:iron ion binding"/>
    <property type="evidence" value="ECO:0007669"/>
    <property type="project" value="InterPro"/>
</dbReference>
<dbReference type="InterPro" id="IPR050526">
    <property type="entry name" value="Rubredoxin_ET"/>
</dbReference>
<dbReference type="PANTHER" id="PTHR47627">
    <property type="entry name" value="RUBREDOXIN"/>
    <property type="match status" value="1"/>
</dbReference>
<dbReference type="InterPro" id="IPR024935">
    <property type="entry name" value="Rubredoxin_dom"/>
</dbReference>
<organism evidence="6">
    <name type="scientific">marine metagenome</name>
    <dbReference type="NCBI Taxonomy" id="408172"/>
    <lineage>
        <taxon>unclassified sequences</taxon>
        <taxon>metagenomes</taxon>
        <taxon>ecological metagenomes</taxon>
    </lineage>
</organism>
<name>A0A381SU88_9ZZZZ</name>
<dbReference type="GO" id="GO:0009055">
    <property type="term" value="F:electron transfer activity"/>
    <property type="evidence" value="ECO:0007669"/>
    <property type="project" value="TreeGrafter"/>
</dbReference>
<reference evidence="6" key="1">
    <citation type="submission" date="2018-05" db="EMBL/GenBank/DDBJ databases">
        <authorList>
            <person name="Lanie J.A."/>
            <person name="Ng W.-L."/>
            <person name="Kazmierczak K.M."/>
            <person name="Andrzejewski T.M."/>
            <person name="Davidsen T.M."/>
            <person name="Wayne K.J."/>
            <person name="Tettelin H."/>
            <person name="Glass J.I."/>
            <person name="Rusch D."/>
            <person name="Podicherti R."/>
            <person name="Tsui H.-C.T."/>
            <person name="Winkler M.E."/>
        </authorList>
    </citation>
    <scope>NUCLEOTIDE SEQUENCE</scope>
</reference>
<dbReference type="InterPro" id="IPR024934">
    <property type="entry name" value="Rubredoxin-like_dom"/>
</dbReference>
<gene>
    <name evidence="6" type="ORF">METZ01_LOCUS59732</name>
</gene>
<evidence type="ECO:0000256" key="1">
    <source>
        <dbReference type="ARBA" id="ARBA00022448"/>
    </source>
</evidence>
<dbReference type="Gene3D" id="2.20.28.10">
    <property type="match status" value="1"/>
</dbReference>
<dbReference type="PRINTS" id="PR00163">
    <property type="entry name" value="RUBREDOXIN"/>
</dbReference>
<evidence type="ECO:0000256" key="3">
    <source>
        <dbReference type="ARBA" id="ARBA00022982"/>
    </source>
</evidence>
<keyword evidence="1" id="KW-0813">Transport</keyword>
<sequence>MTKYQCPECSYIYDPVIGDDFEGYPSGTKFQDLPEDFLCPDCSVRGKEDFKALP</sequence>
<dbReference type="PANTHER" id="PTHR47627:SF1">
    <property type="entry name" value="RUBREDOXIN-1-RELATED"/>
    <property type="match status" value="1"/>
</dbReference>
<dbReference type="GO" id="GO:0043448">
    <property type="term" value="P:alkane catabolic process"/>
    <property type="evidence" value="ECO:0007669"/>
    <property type="project" value="TreeGrafter"/>
</dbReference>
<keyword evidence="2" id="KW-0479">Metal-binding</keyword>
<dbReference type="Pfam" id="PF00301">
    <property type="entry name" value="Rubredoxin"/>
    <property type="match status" value="1"/>
</dbReference>
<dbReference type="SUPFAM" id="SSF57802">
    <property type="entry name" value="Rubredoxin-like"/>
    <property type="match status" value="1"/>
</dbReference>
<dbReference type="EMBL" id="UINC01003502">
    <property type="protein sequence ID" value="SVA06878.1"/>
    <property type="molecule type" value="Genomic_DNA"/>
</dbReference>
<evidence type="ECO:0000256" key="4">
    <source>
        <dbReference type="ARBA" id="ARBA00023004"/>
    </source>
</evidence>
<dbReference type="AlphaFoldDB" id="A0A381SU88"/>
<evidence type="ECO:0000256" key="2">
    <source>
        <dbReference type="ARBA" id="ARBA00022723"/>
    </source>
</evidence>
<keyword evidence="4" id="KW-0408">Iron</keyword>
<protein>
    <recommendedName>
        <fullName evidence="5">Rubredoxin-like domain-containing protein</fullName>
    </recommendedName>
</protein>
<proteinExistence type="predicted"/>
<feature type="domain" description="Rubredoxin-like" evidence="5">
    <location>
        <begin position="1"/>
        <end position="53"/>
    </location>
</feature>
<dbReference type="CDD" id="cd00730">
    <property type="entry name" value="rubredoxin"/>
    <property type="match status" value="1"/>
</dbReference>
<dbReference type="PROSITE" id="PS50903">
    <property type="entry name" value="RUBREDOXIN_LIKE"/>
    <property type="match status" value="1"/>
</dbReference>
<evidence type="ECO:0000259" key="5">
    <source>
        <dbReference type="PROSITE" id="PS50903"/>
    </source>
</evidence>
<accession>A0A381SU88</accession>
<keyword evidence="3" id="KW-0249">Electron transport</keyword>